<dbReference type="AlphaFoldDB" id="C1F1T7"/>
<reference evidence="2 3" key="1">
    <citation type="journal article" date="2009" name="Appl. Environ. Microbiol.">
        <title>Three genomes from the phylum Acidobacteria provide insight into the lifestyles of these microorganisms in soils.</title>
        <authorList>
            <person name="Ward N.L."/>
            <person name="Challacombe J.F."/>
            <person name="Janssen P.H."/>
            <person name="Henrissat B."/>
            <person name="Coutinho P.M."/>
            <person name="Wu M."/>
            <person name="Xie G."/>
            <person name="Haft D.H."/>
            <person name="Sait M."/>
            <person name="Badger J."/>
            <person name="Barabote R.D."/>
            <person name="Bradley B."/>
            <person name="Brettin T.S."/>
            <person name="Brinkac L.M."/>
            <person name="Bruce D."/>
            <person name="Creasy T."/>
            <person name="Daugherty S.C."/>
            <person name="Davidsen T.M."/>
            <person name="DeBoy R.T."/>
            <person name="Detter J.C."/>
            <person name="Dodson R.J."/>
            <person name="Durkin A.S."/>
            <person name="Ganapathy A."/>
            <person name="Gwinn-Giglio M."/>
            <person name="Han C.S."/>
            <person name="Khouri H."/>
            <person name="Kiss H."/>
            <person name="Kothari S.P."/>
            <person name="Madupu R."/>
            <person name="Nelson K.E."/>
            <person name="Nelson W.C."/>
            <person name="Paulsen I."/>
            <person name="Penn K."/>
            <person name="Ren Q."/>
            <person name="Rosovitz M.J."/>
            <person name="Selengut J.D."/>
            <person name="Shrivastava S."/>
            <person name="Sullivan S.A."/>
            <person name="Tapia R."/>
            <person name="Thompson L.S."/>
            <person name="Watkins K.L."/>
            <person name="Yang Q."/>
            <person name="Yu C."/>
            <person name="Zafar N."/>
            <person name="Zhou L."/>
            <person name="Kuske C.R."/>
        </authorList>
    </citation>
    <scope>NUCLEOTIDE SEQUENCE [LARGE SCALE GENOMIC DNA]</scope>
    <source>
        <strain evidence="3">ATCC 51196 / DSM 11244 / BCRC 80197 / JCM 7670 / NBRC 15755 / NCIMB 13165 / 161</strain>
    </source>
</reference>
<evidence type="ECO:0008006" key="4">
    <source>
        <dbReference type="Google" id="ProtNLM"/>
    </source>
</evidence>
<dbReference type="Proteomes" id="UP000002207">
    <property type="component" value="Chromosome"/>
</dbReference>
<keyword evidence="1" id="KW-0472">Membrane</keyword>
<gene>
    <name evidence="2" type="ordered locus">ACP_2482</name>
</gene>
<feature type="transmembrane region" description="Helical" evidence="1">
    <location>
        <begin position="44"/>
        <end position="66"/>
    </location>
</feature>
<keyword evidence="1" id="KW-1133">Transmembrane helix</keyword>
<accession>C1F1T7</accession>
<dbReference type="HOGENOM" id="CLU_1559606_0_0_0"/>
<dbReference type="EMBL" id="CP001472">
    <property type="protein sequence ID" value="ACO32617.1"/>
    <property type="molecule type" value="Genomic_DNA"/>
</dbReference>
<feature type="transmembrane region" description="Helical" evidence="1">
    <location>
        <begin position="72"/>
        <end position="90"/>
    </location>
</feature>
<evidence type="ECO:0000313" key="3">
    <source>
        <dbReference type="Proteomes" id="UP000002207"/>
    </source>
</evidence>
<dbReference type="RefSeq" id="WP_015897558.1">
    <property type="nucleotide sequence ID" value="NC_012483.1"/>
</dbReference>
<dbReference type="Pfam" id="PF13787">
    <property type="entry name" value="HXXEE"/>
    <property type="match status" value="1"/>
</dbReference>
<sequence>MHLAYRETAILFGIGVTLHNLEEALNGPRWMREHRMPLFEPNGAIYWALTSLVSAVIWVAVLGVWLEPWNSEFQNVLTGFALAMALNAVFPHLAMSLARRSYVPGTASGVLLNLPLGIALMGDRMASTPSDFLAWRSAIGVALLLGAGSMGALYGAHAFLAWRRSRPADGG</sequence>
<organism evidence="2 3">
    <name type="scientific">Acidobacterium capsulatum (strain ATCC 51196 / DSM 11244 / BCRC 80197 / JCM 7670 / NBRC 15755 / NCIMB 13165 / 161)</name>
    <dbReference type="NCBI Taxonomy" id="240015"/>
    <lineage>
        <taxon>Bacteria</taxon>
        <taxon>Pseudomonadati</taxon>
        <taxon>Acidobacteriota</taxon>
        <taxon>Terriglobia</taxon>
        <taxon>Terriglobales</taxon>
        <taxon>Acidobacteriaceae</taxon>
        <taxon>Acidobacterium</taxon>
    </lineage>
</organism>
<dbReference type="InterPro" id="IPR025671">
    <property type="entry name" value="HXXEE"/>
</dbReference>
<proteinExistence type="predicted"/>
<keyword evidence="3" id="KW-1185">Reference proteome</keyword>
<dbReference type="KEGG" id="aca:ACP_2482"/>
<evidence type="ECO:0000313" key="2">
    <source>
        <dbReference type="EMBL" id="ACO32617.1"/>
    </source>
</evidence>
<keyword evidence="1" id="KW-0812">Transmembrane</keyword>
<evidence type="ECO:0000256" key="1">
    <source>
        <dbReference type="SAM" id="Phobius"/>
    </source>
</evidence>
<dbReference type="InParanoid" id="C1F1T7"/>
<feature type="transmembrane region" description="Helical" evidence="1">
    <location>
        <begin position="102"/>
        <end position="121"/>
    </location>
</feature>
<protein>
    <recommendedName>
        <fullName evidence="4">HXXEE domain-containing protein</fullName>
    </recommendedName>
</protein>
<feature type="transmembrane region" description="Helical" evidence="1">
    <location>
        <begin position="133"/>
        <end position="156"/>
    </location>
</feature>
<name>C1F1T7_ACIC5</name>